<gene>
    <name evidence="2" type="ORF">SAMN05421640_2837</name>
</gene>
<dbReference type="RefSeq" id="WP_089357514.1">
    <property type="nucleotide sequence ID" value="NZ_FZPD01000004.1"/>
</dbReference>
<organism evidence="2 3">
    <name type="scientific">Ekhidna lutea</name>
    <dbReference type="NCBI Taxonomy" id="447679"/>
    <lineage>
        <taxon>Bacteria</taxon>
        <taxon>Pseudomonadati</taxon>
        <taxon>Bacteroidota</taxon>
        <taxon>Cytophagia</taxon>
        <taxon>Cytophagales</taxon>
        <taxon>Reichenbachiellaceae</taxon>
        <taxon>Ekhidna</taxon>
    </lineage>
</organism>
<dbReference type="Gene3D" id="3.30.1460.30">
    <property type="entry name" value="YgaC/TfoX-N like chaperone"/>
    <property type="match status" value="1"/>
</dbReference>
<accession>A0A239KT41</accession>
<sequence length="114" mass="13205">MAYNEYLADKLRQSLKERKVSFIEKNMMGGLCIMVDDKMCIGVIKDDLMARIGPHVYDEFLKKPGARIMDFTKRPMKGYVYVSAEAWEDNGGLNEWVDQCLVFNKEAKSSKKKR</sequence>
<dbReference type="Proteomes" id="UP000198393">
    <property type="component" value="Unassembled WGS sequence"/>
</dbReference>
<proteinExistence type="predicted"/>
<dbReference type="EMBL" id="FZPD01000004">
    <property type="protein sequence ID" value="SNT20394.1"/>
    <property type="molecule type" value="Genomic_DNA"/>
</dbReference>
<dbReference type="AlphaFoldDB" id="A0A239KT41"/>
<reference evidence="2 3" key="1">
    <citation type="submission" date="2017-06" db="EMBL/GenBank/DDBJ databases">
        <authorList>
            <person name="Kim H.J."/>
            <person name="Triplett B.A."/>
        </authorList>
    </citation>
    <scope>NUCLEOTIDE SEQUENCE [LARGE SCALE GENOMIC DNA]</scope>
    <source>
        <strain evidence="2 3">DSM 19307</strain>
    </source>
</reference>
<dbReference type="Pfam" id="PF04993">
    <property type="entry name" value="TfoX_N"/>
    <property type="match status" value="1"/>
</dbReference>
<dbReference type="OrthoDB" id="214902at2"/>
<feature type="domain" description="TfoX N-terminal" evidence="1">
    <location>
        <begin position="24"/>
        <end position="101"/>
    </location>
</feature>
<evidence type="ECO:0000259" key="1">
    <source>
        <dbReference type="Pfam" id="PF04993"/>
    </source>
</evidence>
<name>A0A239KT41_EKHLU</name>
<keyword evidence="3" id="KW-1185">Reference proteome</keyword>
<evidence type="ECO:0000313" key="3">
    <source>
        <dbReference type="Proteomes" id="UP000198393"/>
    </source>
</evidence>
<dbReference type="InterPro" id="IPR007076">
    <property type="entry name" value="TfoX_N"/>
</dbReference>
<dbReference type="SUPFAM" id="SSF159894">
    <property type="entry name" value="YgaC/TfoX-N like"/>
    <property type="match status" value="1"/>
</dbReference>
<protein>
    <submittedName>
        <fullName evidence="2">TfoX N-terminal domain-containing protein</fullName>
    </submittedName>
</protein>
<evidence type="ECO:0000313" key="2">
    <source>
        <dbReference type="EMBL" id="SNT20394.1"/>
    </source>
</evidence>